<evidence type="ECO:0000313" key="3">
    <source>
        <dbReference type="Proteomes" id="UP000003167"/>
    </source>
</evidence>
<protein>
    <submittedName>
        <fullName evidence="2">Uncharacterized protein</fullName>
    </submittedName>
</protein>
<feature type="chain" id="PRO_5003551660" evidence="1">
    <location>
        <begin position="26"/>
        <end position="409"/>
    </location>
</feature>
<dbReference type="EMBL" id="AGEK01000044">
    <property type="protein sequence ID" value="EHO66149.1"/>
    <property type="molecule type" value="Genomic_DNA"/>
</dbReference>
<dbReference type="PATRIC" id="fig|999422.3.peg.2526"/>
<keyword evidence="3" id="KW-1185">Reference proteome</keyword>
<evidence type="ECO:0000256" key="1">
    <source>
        <dbReference type="SAM" id="SignalP"/>
    </source>
</evidence>
<keyword evidence="1" id="KW-0732">Signal</keyword>
<feature type="signal peptide" evidence="1">
    <location>
        <begin position="1"/>
        <end position="25"/>
    </location>
</feature>
<organism evidence="2 3">
    <name type="scientific">Segatella maculosa OT 289</name>
    <dbReference type="NCBI Taxonomy" id="999422"/>
    <lineage>
        <taxon>Bacteria</taxon>
        <taxon>Pseudomonadati</taxon>
        <taxon>Bacteroidota</taxon>
        <taxon>Bacteroidia</taxon>
        <taxon>Bacteroidales</taxon>
        <taxon>Prevotellaceae</taxon>
        <taxon>Segatella</taxon>
    </lineage>
</organism>
<proteinExistence type="predicted"/>
<gene>
    <name evidence="2" type="ORF">HMPREF9944_02412</name>
</gene>
<comment type="caution">
    <text evidence="2">The sequence shown here is derived from an EMBL/GenBank/DDBJ whole genome shotgun (WGS) entry which is preliminary data.</text>
</comment>
<dbReference type="AlphaFoldDB" id="H1HQG8"/>
<accession>H1HQG8</accession>
<dbReference type="Proteomes" id="UP000003167">
    <property type="component" value="Unassembled WGS sequence"/>
</dbReference>
<evidence type="ECO:0000313" key="2">
    <source>
        <dbReference type="EMBL" id="EHO66149.1"/>
    </source>
</evidence>
<dbReference type="RefSeq" id="WP_008566536.1">
    <property type="nucleotide sequence ID" value="NZ_JH594512.1"/>
</dbReference>
<sequence>MKNKQFILLVFSLVFSLCSWGQSSAEVTAVEVENESQLVDGGLYIMTGFADNSYHAMGYQGIKGAFYFSSLQDGSVSAHTLVADVQPHCDILQFQKKEDGWYIKDLTAEQNDDSHCYLCYDKAEVGYLRTTYLTSEKCLATFEKESGGFHLLIDGYAVRYDDVKGRYRLCDDAKKFNPVRLYHVQNTKISLSEQIGLDCIDADIDVSLHRVFKPECYNTFIVPFDIPNYKQLFGQEAAAYIPTACKEGLIYFTEVKSDLKANTPYLIFGKINIPANHVYEIGLVKASHKSNETLTYHIPGLTCYGTYKVDKFASKRNMYIFGDNNIVKVKDKSKVKASLNAFRWLLVCDKTPKADALRFEKVATEIKSLRISRKNDDRIYTLGGLYMGSSIQYLPKGIYIRNGKKIVVR</sequence>
<dbReference type="HOGENOM" id="CLU_711444_0_0_10"/>
<dbReference type="STRING" id="999422.HMPREF9944_02412"/>
<reference evidence="2 3" key="1">
    <citation type="submission" date="2011-12" db="EMBL/GenBank/DDBJ databases">
        <title>The Genome Sequence of Prevotella maculosa OT 289.</title>
        <authorList>
            <consortium name="The Broad Institute Genome Sequencing Platform"/>
            <person name="Earl A."/>
            <person name="Ward D."/>
            <person name="Feldgarden M."/>
            <person name="Gevers D."/>
            <person name="Izard J."/>
            <person name="Blanton J.M."/>
            <person name="Mathney J."/>
            <person name="Tanner A.C."/>
            <person name="Dewhirst F.E."/>
            <person name="Young S.K."/>
            <person name="Zeng Q."/>
            <person name="Gargeya S."/>
            <person name="Fitzgerald M."/>
            <person name="Haas B."/>
            <person name="Abouelleil A."/>
            <person name="Alvarado L."/>
            <person name="Arachchi H.M."/>
            <person name="Berlin A."/>
            <person name="Chapman S.B."/>
            <person name="Gearin G."/>
            <person name="Goldberg J."/>
            <person name="Griggs A."/>
            <person name="Gujja S."/>
            <person name="Hansen M."/>
            <person name="Heiman D."/>
            <person name="Howarth C."/>
            <person name="Larimer J."/>
            <person name="Lui A."/>
            <person name="MacDonald P.J.P."/>
            <person name="McCowen C."/>
            <person name="Montmayeur A."/>
            <person name="Murphy C."/>
            <person name="Neiman D."/>
            <person name="Pearson M."/>
            <person name="Priest M."/>
            <person name="Roberts A."/>
            <person name="Saif S."/>
            <person name="Shea T."/>
            <person name="Sisk P."/>
            <person name="Stolte C."/>
            <person name="Sykes S."/>
            <person name="Wortman J."/>
            <person name="Nusbaum C."/>
            <person name="Birren B."/>
        </authorList>
    </citation>
    <scope>NUCLEOTIDE SEQUENCE [LARGE SCALE GENOMIC DNA]</scope>
    <source>
        <strain evidence="2 3">OT 289</strain>
    </source>
</reference>
<name>H1HQG8_9BACT</name>